<dbReference type="InterPro" id="IPR025877">
    <property type="entry name" value="MobA-like_NTP_Trfase"/>
</dbReference>
<dbReference type="HOGENOM" id="CLU_061980_2_0_3"/>
<keyword evidence="3" id="KW-1185">Reference proteome</keyword>
<evidence type="ECO:0000313" key="3">
    <source>
        <dbReference type="Proteomes" id="UP000010471"/>
    </source>
</evidence>
<accession>K9W7F6</accession>
<evidence type="ECO:0000313" key="2">
    <source>
        <dbReference type="EMBL" id="AFZ16315.1"/>
    </source>
</evidence>
<sequence>MNSRTVGLMILAAGASTRMGTPKQLLTYRGCSFVHHIIEVAVASLCQPIAVVLGANVERIKPEISQFPVQIVENQDWEEGMSASIRVGLEALLAVNQNLDAVAIALCDQPFVLSQTLNQLVEAYHLTRKPIIASEYSETFGVPALFSRTMFSELMTLKSNEGAKQLIKRHIHEVYSIPFPGGAIDIDTPNDYEQLQFI</sequence>
<dbReference type="PANTHER" id="PTHR43777:SF1">
    <property type="entry name" value="MOLYBDENUM COFACTOR CYTIDYLYLTRANSFERASE"/>
    <property type="match status" value="1"/>
</dbReference>
<reference evidence="2 3" key="1">
    <citation type="submission" date="2012-06" db="EMBL/GenBank/DDBJ databases">
        <title>Finished chromosome of genome of Microcoleus sp. PCC 7113.</title>
        <authorList>
            <consortium name="US DOE Joint Genome Institute"/>
            <person name="Gugger M."/>
            <person name="Coursin T."/>
            <person name="Rippka R."/>
            <person name="Tandeau De Marsac N."/>
            <person name="Huntemann M."/>
            <person name="Wei C.-L."/>
            <person name="Han J."/>
            <person name="Detter J.C."/>
            <person name="Han C."/>
            <person name="Tapia R."/>
            <person name="Chen A."/>
            <person name="Kyrpides N."/>
            <person name="Mavromatis K."/>
            <person name="Markowitz V."/>
            <person name="Szeto E."/>
            <person name="Ivanova N."/>
            <person name="Pagani I."/>
            <person name="Pati A."/>
            <person name="Goodwin L."/>
            <person name="Nordberg H.P."/>
            <person name="Cantor M.N."/>
            <person name="Hua S.X."/>
            <person name="Woyke T."/>
            <person name="Kerfeld C.A."/>
        </authorList>
    </citation>
    <scope>NUCLEOTIDE SEQUENCE [LARGE SCALE GENOMIC DNA]</scope>
    <source>
        <strain evidence="2 3">PCC 7113</strain>
    </source>
</reference>
<dbReference type="InterPro" id="IPR029044">
    <property type="entry name" value="Nucleotide-diphossugar_trans"/>
</dbReference>
<feature type="domain" description="MobA-like NTP transferase" evidence="1">
    <location>
        <begin position="9"/>
        <end position="173"/>
    </location>
</feature>
<dbReference type="PANTHER" id="PTHR43777">
    <property type="entry name" value="MOLYBDENUM COFACTOR CYTIDYLYLTRANSFERASE"/>
    <property type="match status" value="1"/>
</dbReference>
<dbReference type="SUPFAM" id="SSF53448">
    <property type="entry name" value="Nucleotide-diphospho-sugar transferases"/>
    <property type="match status" value="1"/>
</dbReference>
<proteinExistence type="predicted"/>
<dbReference type="Proteomes" id="UP000010471">
    <property type="component" value="Chromosome"/>
</dbReference>
<dbReference type="PATRIC" id="fig|1173027.3.peg.433"/>
<dbReference type="KEGG" id="mic:Mic7113_0394"/>
<dbReference type="STRING" id="1173027.Mic7113_0394"/>
<dbReference type="OrthoDB" id="285216at2"/>
<dbReference type="CDD" id="cd04182">
    <property type="entry name" value="GT_2_like_f"/>
    <property type="match status" value="1"/>
</dbReference>
<dbReference type="EMBL" id="CP003630">
    <property type="protein sequence ID" value="AFZ16315.1"/>
    <property type="molecule type" value="Genomic_DNA"/>
</dbReference>
<organism evidence="2 3">
    <name type="scientific">Allocoleopsis franciscana PCC 7113</name>
    <dbReference type="NCBI Taxonomy" id="1173027"/>
    <lineage>
        <taxon>Bacteria</taxon>
        <taxon>Bacillati</taxon>
        <taxon>Cyanobacteriota</taxon>
        <taxon>Cyanophyceae</taxon>
        <taxon>Coleofasciculales</taxon>
        <taxon>Coleofasciculaceae</taxon>
        <taxon>Allocoleopsis</taxon>
        <taxon>Allocoleopsis franciscana</taxon>
    </lineage>
</organism>
<dbReference type="RefSeq" id="WP_015180479.1">
    <property type="nucleotide sequence ID" value="NC_019738.1"/>
</dbReference>
<gene>
    <name evidence="2" type="ORF">Mic7113_0394</name>
</gene>
<evidence type="ECO:0000259" key="1">
    <source>
        <dbReference type="Pfam" id="PF12804"/>
    </source>
</evidence>
<dbReference type="AlphaFoldDB" id="K9W7F6"/>
<protein>
    <submittedName>
        <fullName evidence="2">Putative MobA-like protein</fullName>
    </submittedName>
</protein>
<dbReference type="eggNOG" id="COG2068">
    <property type="taxonomic scope" value="Bacteria"/>
</dbReference>
<dbReference type="GO" id="GO:0016779">
    <property type="term" value="F:nucleotidyltransferase activity"/>
    <property type="evidence" value="ECO:0007669"/>
    <property type="project" value="UniProtKB-ARBA"/>
</dbReference>
<dbReference type="Gene3D" id="3.90.550.10">
    <property type="entry name" value="Spore Coat Polysaccharide Biosynthesis Protein SpsA, Chain A"/>
    <property type="match status" value="1"/>
</dbReference>
<name>K9W7F6_9CYAN</name>
<dbReference type="Pfam" id="PF12804">
    <property type="entry name" value="NTP_transf_3"/>
    <property type="match status" value="1"/>
</dbReference>